<protein>
    <submittedName>
        <fullName evidence="2">GNAT family N-acetyltransferase</fullName>
    </submittedName>
</protein>
<organism evidence="2 3">
    <name type="scientific">Tenacibaculum pelagium</name>
    <dbReference type="NCBI Taxonomy" id="2759527"/>
    <lineage>
        <taxon>Bacteria</taxon>
        <taxon>Pseudomonadati</taxon>
        <taxon>Bacteroidota</taxon>
        <taxon>Flavobacteriia</taxon>
        <taxon>Flavobacteriales</taxon>
        <taxon>Flavobacteriaceae</taxon>
        <taxon>Tenacibaculum</taxon>
    </lineage>
</organism>
<dbReference type="PANTHER" id="PTHR43233">
    <property type="entry name" value="FAMILY N-ACETYLTRANSFERASE, PUTATIVE (AFU_ORTHOLOGUE AFUA_6G03350)-RELATED"/>
    <property type="match status" value="1"/>
</dbReference>
<proteinExistence type="predicted"/>
<dbReference type="RefSeq" id="WP_182124853.1">
    <property type="nucleotide sequence ID" value="NZ_JACGLS010000003.1"/>
</dbReference>
<dbReference type="EMBL" id="JACGLS010000003">
    <property type="protein sequence ID" value="MBA6156346.1"/>
    <property type="molecule type" value="Genomic_DNA"/>
</dbReference>
<dbReference type="InterPro" id="IPR000182">
    <property type="entry name" value="GNAT_dom"/>
</dbReference>
<dbReference type="PROSITE" id="PS51186">
    <property type="entry name" value="GNAT"/>
    <property type="match status" value="1"/>
</dbReference>
<dbReference type="SUPFAM" id="SSF55729">
    <property type="entry name" value="Acyl-CoA N-acyltransferases (Nat)"/>
    <property type="match status" value="1"/>
</dbReference>
<dbReference type="InterPro" id="IPR053144">
    <property type="entry name" value="Acetyltransferase_Butenolide"/>
</dbReference>
<evidence type="ECO:0000313" key="2">
    <source>
        <dbReference type="EMBL" id="MBA6156346.1"/>
    </source>
</evidence>
<gene>
    <name evidence="2" type="ORF">H3Z83_07445</name>
</gene>
<feature type="domain" description="N-acetyltransferase" evidence="1">
    <location>
        <begin position="2"/>
        <end position="133"/>
    </location>
</feature>
<dbReference type="InterPro" id="IPR016181">
    <property type="entry name" value="Acyl_CoA_acyltransferase"/>
</dbReference>
<accession>A0A839APB4</accession>
<dbReference type="Proteomes" id="UP000563906">
    <property type="component" value="Unassembled WGS sequence"/>
</dbReference>
<comment type="caution">
    <text evidence="2">The sequence shown here is derived from an EMBL/GenBank/DDBJ whole genome shotgun (WGS) entry which is preliminary data.</text>
</comment>
<keyword evidence="2" id="KW-0808">Transferase</keyword>
<sequence length="133" mass="15594">MIHISTDKSKLQIEVIHSFLTKSYWAKGRTITEVENTIKNCLCFGVYKNNVQIGFGRVATDYTVFAYLMDIFIVPEQRGNRYSKQLINTIINHKELQKCTTWMLKTNDAHGLYKQYGFSELKHPEKVMERILK</sequence>
<evidence type="ECO:0000259" key="1">
    <source>
        <dbReference type="PROSITE" id="PS51186"/>
    </source>
</evidence>
<dbReference type="CDD" id="cd04301">
    <property type="entry name" value="NAT_SF"/>
    <property type="match status" value="1"/>
</dbReference>
<dbReference type="Pfam" id="PF13508">
    <property type="entry name" value="Acetyltransf_7"/>
    <property type="match status" value="1"/>
</dbReference>
<dbReference type="GO" id="GO:0016747">
    <property type="term" value="F:acyltransferase activity, transferring groups other than amino-acyl groups"/>
    <property type="evidence" value="ECO:0007669"/>
    <property type="project" value="InterPro"/>
</dbReference>
<dbReference type="PANTHER" id="PTHR43233:SF1">
    <property type="entry name" value="FAMILY N-ACETYLTRANSFERASE, PUTATIVE (AFU_ORTHOLOGUE AFUA_6G03350)-RELATED"/>
    <property type="match status" value="1"/>
</dbReference>
<evidence type="ECO:0000313" key="3">
    <source>
        <dbReference type="Proteomes" id="UP000563906"/>
    </source>
</evidence>
<dbReference type="AlphaFoldDB" id="A0A839APB4"/>
<name>A0A839APB4_9FLAO</name>
<reference evidence="2 3" key="1">
    <citation type="submission" date="2020-07" db="EMBL/GenBank/DDBJ databases">
        <title>Bacterium isolated from marine sediment.</title>
        <authorList>
            <person name="Shang D."/>
            <person name="Du Z.-J."/>
        </authorList>
    </citation>
    <scope>NUCLEOTIDE SEQUENCE [LARGE SCALE GENOMIC DNA]</scope>
    <source>
        <strain evidence="2 3">S7007</strain>
    </source>
</reference>
<keyword evidence="3" id="KW-1185">Reference proteome</keyword>
<dbReference type="Gene3D" id="3.40.630.30">
    <property type="match status" value="1"/>
</dbReference>